<keyword evidence="2" id="KW-0645">Protease</keyword>
<dbReference type="InterPro" id="IPR005320">
    <property type="entry name" value="Peptidase_S51"/>
</dbReference>
<evidence type="ECO:0000313" key="5">
    <source>
        <dbReference type="EMBL" id="EJX35988.1"/>
    </source>
</evidence>
<dbReference type="InterPro" id="IPR029062">
    <property type="entry name" value="Class_I_gatase-like"/>
</dbReference>
<reference evidence="5" key="1">
    <citation type="submission" date="2012-08" db="EMBL/GenBank/DDBJ databases">
        <title>The standard draft genome of actinobacterium SCGC AAA027-L06.</title>
        <authorList>
            <consortium name="US DOE Joint Genome Institute (JGI-PGF)"/>
            <person name="Han J."/>
            <person name="Cheng J.-F."/>
            <person name="Goodwin L."/>
            <person name="Pitluck S."/>
            <person name="Peters L."/>
            <person name="Huntemann M."/>
            <person name="Wei C.-L."/>
            <person name="Han J."/>
            <person name="Chen A."/>
            <person name="Kyrpides N."/>
            <person name="Mavrommatis K."/>
            <person name="Markowitz V."/>
            <person name="Szeto E."/>
            <person name="Pagani I."/>
            <person name="Pati A."/>
            <person name="Garcia S.L."/>
            <person name="McMahon T."/>
            <person name="Srivastava A."/>
            <person name="Grossart H.-P."/>
            <person name="Martinez M."/>
            <person name="Stepanauskas R."/>
            <person name="Sczyrba A."/>
            <person name="Warnecke F."/>
            <person name="Woyke T.J."/>
        </authorList>
    </citation>
    <scope>NUCLEOTIDE SEQUENCE</scope>
    <source>
        <strain evidence="5">SCGC AAA027-L06</strain>
    </source>
</reference>
<proteinExistence type="inferred from homology"/>
<evidence type="ECO:0000256" key="1">
    <source>
        <dbReference type="ARBA" id="ARBA00006534"/>
    </source>
</evidence>
<evidence type="ECO:0000256" key="3">
    <source>
        <dbReference type="ARBA" id="ARBA00022801"/>
    </source>
</evidence>
<sequence length="238" mass="26205">MIGSLGLVGSGEYLPALAEFEKSLIEDGIANGKKPIFLQIPTAAGRESENRIEFWKQLGRQQADRLGYESKFLPVLKREDADNPEFVELVKDAALIYFSGGDPHYLADTLINTPLWQGIYENWQSGGSLAGCSAGAMVLSTHVPNFRLSRHQSTEGFGIIENVRVIPHFNKFFKWIPDSAAKILLDLPTDSILIGIDEVTALVKRSGTDHWQVVGDAKVHILKGLPEQQLTAGESISF</sequence>
<dbReference type="EMBL" id="AJWB01000058">
    <property type="protein sequence ID" value="EJX35988.1"/>
    <property type="molecule type" value="Genomic_DNA"/>
</dbReference>
<dbReference type="GO" id="GO:0006508">
    <property type="term" value="P:proteolysis"/>
    <property type="evidence" value="ECO:0007669"/>
    <property type="project" value="UniProtKB-KW"/>
</dbReference>
<dbReference type="Pfam" id="PF03575">
    <property type="entry name" value="Peptidase_S51"/>
    <property type="match status" value="1"/>
</dbReference>
<dbReference type="Gene3D" id="3.40.50.880">
    <property type="match status" value="1"/>
</dbReference>
<keyword evidence="3" id="KW-0378">Hydrolase</keyword>
<evidence type="ECO:0000256" key="2">
    <source>
        <dbReference type="ARBA" id="ARBA00022670"/>
    </source>
</evidence>
<gene>
    <name evidence="5" type="ORF">A27L6_002500000020</name>
</gene>
<name>A0ABF7PI63_9ACTN</name>
<accession>A0ABF7PI63</accession>
<protein>
    <submittedName>
        <fullName evidence="5">Cysnophycinase-like exopeptidase</fullName>
    </submittedName>
</protein>
<evidence type="ECO:0000256" key="4">
    <source>
        <dbReference type="ARBA" id="ARBA00022825"/>
    </source>
</evidence>
<dbReference type="PANTHER" id="PTHR36175">
    <property type="entry name" value="CYANOPHYCINASE"/>
    <property type="match status" value="1"/>
</dbReference>
<comment type="caution">
    <text evidence="5">The sequence shown here is derived from an EMBL/GenBank/DDBJ whole genome shotgun (WGS) entry which is preliminary data.</text>
</comment>
<dbReference type="AlphaFoldDB" id="A0ABF7PI63"/>
<organism evidence="5">
    <name type="scientific">actinobacterium SCGC AAA027-L06</name>
    <dbReference type="NCBI Taxonomy" id="913338"/>
    <lineage>
        <taxon>Bacteria</taxon>
        <taxon>Bacillati</taxon>
        <taxon>Actinomycetota</taxon>
        <taxon>Actinomycetes</taxon>
    </lineage>
</organism>
<comment type="similarity">
    <text evidence="1">Belongs to the peptidase S51 family.</text>
</comment>
<dbReference type="PANTHER" id="PTHR36175:SF1">
    <property type="entry name" value="CYANOPHYCINASE"/>
    <property type="match status" value="1"/>
</dbReference>
<dbReference type="GO" id="GO:0008236">
    <property type="term" value="F:serine-type peptidase activity"/>
    <property type="evidence" value="ECO:0007669"/>
    <property type="project" value="UniProtKB-KW"/>
</dbReference>
<keyword evidence="4" id="KW-0720">Serine protease</keyword>
<dbReference type="SUPFAM" id="SSF52317">
    <property type="entry name" value="Class I glutamine amidotransferase-like"/>
    <property type="match status" value="1"/>
</dbReference>